<dbReference type="Proteomes" id="UP000191554">
    <property type="component" value="Unassembled WGS sequence"/>
</dbReference>
<dbReference type="SUPFAM" id="SSF51445">
    <property type="entry name" value="(Trans)glycosidases"/>
    <property type="match status" value="1"/>
</dbReference>
<accession>A0A1V4SMN9</accession>
<keyword evidence="6 9" id="KW-0119">Carbohydrate metabolism</keyword>
<dbReference type="GO" id="GO:0031176">
    <property type="term" value="F:endo-1,4-beta-xylanase activity"/>
    <property type="evidence" value="ECO:0007669"/>
    <property type="project" value="UniProtKB-EC"/>
</dbReference>
<comment type="caution">
    <text evidence="11">The sequence shown here is derived from an EMBL/GenBank/DDBJ whole genome shotgun (WGS) entry which is preliminary data.</text>
</comment>
<keyword evidence="4" id="KW-0732">Signal</keyword>
<keyword evidence="12" id="KW-1185">Reference proteome</keyword>
<dbReference type="AlphaFoldDB" id="A0A1V4SMN9"/>
<evidence type="ECO:0000313" key="12">
    <source>
        <dbReference type="Proteomes" id="UP000191554"/>
    </source>
</evidence>
<dbReference type="PRINTS" id="PR00134">
    <property type="entry name" value="GLHYDRLASE10"/>
</dbReference>
<dbReference type="STRING" id="48256.CLHUN_10390"/>
<evidence type="ECO:0000256" key="5">
    <source>
        <dbReference type="ARBA" id="ARBA00022801"/>
    </source>
</evidence>
<evidence type="ECO:0000259" key="10">
    <source>
        <dbReference type="PROSITE" id="PS51760"/>
    </source>
</evidence>
<evidence type="ECO:0000256" key="4">
    <source>
        <dbReference type="ARBA" id="ARBA00022729"/>
    </source>
</evidence>
<gene>
    <name evidence="11" type="primary">xynB_1</name>
    <name evidence="11" type="ORF">CLHUN_10390</name>
</gene>
<evidence type="ECO:0000256" key="1">
    <source>
        <dbReference type="ARBA" id="ARBA00000681"/>
    </source>
</evidence>
<evidence type="ECO:0000256" key="2">
    <source>
        <dbReference type="ARBA" id="ARBA00007495"/>
    </source>
</evidence>
<protein>
    <recommendedName>
        <fullName evidence="9">Beta-xylanase</fullName>
        <ecNumber evidence="9">3.2.1.8</ecNumber>
    </recommendedName>
</protein>
<dbReference type="SMART" id="SM00633">
    <property type="entry name" value="Glyco_10"/>
    <property type="match status" value="1"/>
</dbReference>
<dbReference type="InterPro" id="IPR044846">
    <property type="entry name" value="GH10"/>
</dbReference>
<keyword evidence="8 9" id="KW-0624">Polysaccharide degradation</keyword>
<dbReference type="EMBL" id="MZGX01000005">
    <property type="protein sequence ID" value="OPX45152.1"/>
    <property type="molecule type" value="Genomic_DNA"/>
</dbReference>
<dbReference type="EC" id="3.2.1.8" evidence="9"/>
<evidence type="ECO:0000256" key="7">
    <source>
        <dbReference type="ARBA" id="ARBA00023295"/>
    </source>
</evidence>
<proteinExistence type="inferred from homology"/>
<dbReference type="Gene3D" id="3.20.20.80">
    <property type="entry name" value="Glycosidases"/>
    <property type="match status" value="1"/>
</dbReference>
<dbReference type="GO" id="GO:0045493">
    <property type="term" value="P:xylan catabolic process"/>
    <property type="evidence" value="ECO:0007669"/>
    <property type="project" value="UniProtKB-KW"/>
</dbReference>
<dbReference type="PROSITE" id="PS51760">
    <property type="entry name" value="GH10_2"/>
    <property type="match status" value="1"/>
</dbReference>
<keyword evidence="3 11" id="KW-0858">Xylan degradation</keyword>
<organism evidence="11 12">
    <name type="scientific">Ruminiclostridium hungatei</name>
    <name type="common">Clostridium hungatei</name>
    <dbReference type="NCBI Taxonomy" id="48256"/>
    <lineage>
        <taxon>Bacteria</taxon>
        <taxon>Bacillati</taxon>
        <taxon>Bacillota</taxon>
        <taxon>Clostridia</taxon>
        <taxon>Eubacteriales</taxon>
        <taxon>Oscillospiraceae</taxon>
        <taxon>Ruminiclostridium</taxon>
    </lineage>
</organism>
<dbReference type="PANTHER" id="PTHR31490:SF88">
    <property type="entry name" value="BETA-XYLANASE"/>
    <property type="match status" value="1"/>
</dbReference>
<feature type="domain" description="GH10" evidence="10">
    <location>
        <begin position="67"/>
        <end position="361"/>
    </location>
</feature>
<dbReference type="Pfam" id="PF00331">
    <property type="entry name" value="Glyco_hydro_10"/>
    <property type="match status" value="1"/>
</dbReference>
<reference evidence="11 12" key="1">
    <citation type="submission" date="2017-03" db="EMBL/GenBank/DDBJ databases">
        <title>Genome sequence of Clostridium hungatei DSM 14427.</title>
        <authorList>
            <person name="Poehlein A."/>
            <person name="Daniel R."/>
        </authorList>
    </citation>
    <scope>NUCLEOTIDE SEQUENCE [LARGE SCALE GENOMIC DNA]</scope>
    <source>
        <strain evidence="11 12">DSM 14427</strain>
    </source>
</reference>
<sequence length="414" mass="47365">MSHSCDAVYKHRLGTKRLKLVGTDGNPLGNTEVVIKQKKHEFLFGCGEFNSIAYANNELDENGRLKAEDKYKKLFDLFNFVTLPFYWGDFENIKGRPHTQRLKKTAQWLISRGCAVKGHCLCWHSYSAPWLLDMSNSQILSAQLQRIRRESRDFAGLIDIWDLINEVVIMPIYDRYDNGITRICKDVGRIRLVREVFAAAKEANPDAVFLINDFFNTTTDSYDVLIEACLEAGIPIGAIGIQSHMHKGYWGVEKTLKILERFSTFNLPVHFTESTVLSGHHMPQETDDFNDYVPEKWLSTPEGEEQQARETILHYKTLFAHPAVESITWWEFADGQWLGAPSGLLTCENRVKPAYEELHKLIKGKWWTGPEAAISDETGLIEFSGFRGEYELNCHGKKYSFILDKKGGETEIVV</sequence>
<dbReference type="InterPro" id="IPR017853">
    <property type="entry name" value="GH"/>
</dbReference>
<comment type="catalytic activity">
    <reaction evidence="1 9">
        <text>Endohydrolysis of (1-&gt;4)-beta-D-xylosidic linkages in xylans.</text>
        <dbReference type="EC" id="3.2.1.8"/>
    </reaction>
</comment>
<evidence type="ECO:0000256" key="6">
    <source>
        <dbReference type="ARBA" id="ARBA00023277"/>
    </source>
</evidence>
<keyword evidence="5 9" id="KW-0378">Hydrolase</keyword>
<evidence type="ECO:0000313" key="11">
    <source>
        <dbReference type="EMBL" id="OPX45152.1"/>
    </source>
</evidence>
<evidence type="ECO:0000256" key="9">
    <source>
        <dbReference type="RuleBase" id="RU361174"/>
    </source>
</evidence>
<dbReference type="PANTHER" id="PTHR31490">
    <property type="entry name" value="GLYCOSYL HYDROLASE"/>
    <property type="match status" value="1"/>
</dbReference>
<dbReference type="InterPro" id="IPR001000">
    <property type="entry name" value="GH10_dom"/>
</dbReference>
<dbReference type="OrthoDB" id="9809277at2"/>
<evidence type="ECO:0000256" key="3">
    <source>
        <dbReference type="ARBA" id="ARBA00022651"/>
    </source>
</evidence>
<name>A0A1V4SMN9_RUMHU</name>
<dbReference type="RefSeq" id="WP_080063493.1">
    <property type="nucleotide sequence ID" value="NZ_MZGX01000005.1"/>
</dbReference>
<keyword evidence="7 9" id="KW-0326">Glycosidase</keyword>
<evidence type="ECO:0000256" key="8">
    <source>
        <dbReference type="ARBA" id="ARBA00023326"/>
    </source>
</evidence>
<comment type="similarity">
    <text evidence="2 9">Belongs to the glycosyl hydrolase 10 (cellulase F) family.</text>
</comment>